<organism evidence="2 3">
    <name type="scientific">Roseibium aquae</name>
    <dbReference type="NCBI Taxonomy" id="1323746"/>
    <lineage>
        <taxon>Bacteria</taxon>
        <taxon>Pseudomonadati</taxon>
        <taxon>Pseudomonadota</taxon>
        <taxon>Alphaproteobacteria</taxon>
        <taxon>Hyphomicrobiales</taxon>
        <taxon>Stappiaceae</taxon>
        <taxon>Roseibium</taxon>
    </lineage>
</organism>
<keyword evidence="2" id="KW-0418">Kinase</keyword>
<evidence type="ECO:0000313" key="3">
    <source>
        <dbReference type="Proteomes" id="UP000605148"/>
    </source>
</evidence>
<dbReference type="EMBL" id="BMFA01000009">
    <property type="protein sequence ID" value="GGB56245.1"/>
    <property type="molecule type" value="Genomic_DNA"/>
</dbReference>
<evidence type="ECO:0000259" key="1">
    <source>
        <dbReference type="Pfam" id="PF03781"/>
    </source>
</evidence>
<dbReference type="AlphaFoldDB" id="A0A916X1G3"/>
<dbReference type="PANTHER" id="PTHR23150:SF19">
    <property type="entry name" value="FORMYLGLYCINE-GENERATING ENZYME"/>
    <property type="match status" value="1"/>
</dbReference>
<gene>
    <name evidence="2" type="primary">sumF1</name>
    <name evidence="2" type="ORF">GCM10011316_30430</name>
</gene>
<feature type="domain" description="Sulfatase-modifying factor enzyme-like" evidence="1">
    <location>
        <begin position="8"/>
        <end position="259"/>
    </location>
</feature>
<dbReference type="SUPFAM" id="SSF56436">
    <property type="entry name" value="C-type lectin-like"/>
    <property type="match status" value="1"/>
</dbReference>
<dbReference type="Pfam" id="PF03781">
    <property type="entry name" value="FGE-sulfatase"/>
    <property type="match status" value="1"/>
</dbReference>
<dbReference type="InterPro" id="IPR005532">
    <property type="entry name" value="SUMF_dom"/>
</dbReference>
<reference evidence="2" key="1">
    <citation type="journal article" date="2014" name="Int. J. Syst. Evol. Microbiol.">
        <title>Complete genome sequence of Corynebacterium casei LMG S-19264T (=DSM 44701T), isolated from a smear-ripened cheese.</title>
        <authorList>
            <consortium name="US DOE Joint Genome Institute (JGI-PGF)"/>
            <person name="Walter F."/>
            <person name="Albersmeier A."/>
            <person name="Kalinowski J."/>
            <person name="Ruckert C."/>
        </authorList>
    </citation>
    <scope>NUCLEOTIDE SEQUENCE</scope>
    <source>
        <strain evidence="2">CGMCC 1.12426</strain>
    </source>
</reference>
<dbReference type="Gene3D" id="3.90.1580.10">
    <property type="entry name" value="paralog of FGE (formylglycine-generating enzyme)"/>
    <property type="match status" value="1"/>
</dbReference>
<dbReference type="PANTHER" id="PTHR23150">
    <property type="entry name" value="SULFATASE MODIFYING FACTOR 1, 2"/>
    <property type="match status" value="1"/>
</dbReference>
<name>A0A916X1G3_9HYPH</name>
<dbReference type="GO" id="GO:0016301">
    <property type="term" value="F:kinase activity"/>
    <property type="evidence" value="ECO:0007669"/>
    <property type="project" value="UniProtKB-KW"/>
</dbReference>
<protein>
    <submittedName>
        <fullName evidence="2">Protein kinase</fullName>
    </submittedName>
</protein>
<dbReference type="GO" id="GO:0120147">
    <property type="term" value="F:formylglycine-generating oxidase activity"/>
    <property type="evidence" value="ECO:0007669"/>
    <property type="project" value="TreeGrafter"/>
</dbReference>
<dbReference type="InterPro" id="IPR042095">
    <property type="entry name" value="SUMF_sf"/>
</dbReference>
<reference evidence="2" key="2">
    <citation type="submission" date="2020-09" db="EMBL/GenBank/DDBJ databases">
        <authorList>
            <person name="Sun Q."/>
            <person name="Zhou Y."/>
        </authorList>
    </citation>
    <scope>NUCLEOTIDE SEQUENCE</scope>
    <source>
        <strain evidence="2">CGMCC 1.12426</strain>
    </source>
</reference>
<dbReference type="Proteomes" id="UP000605148">
    <property type="component" value="Unassembled WGS sequence"/>
</dbReference>
<dbReference type="InterPro" id="IPR016187">
    <property type="entry name" value="CTDL_fold"/>
</dbReference>
<keyword evidence="2" id="KW-0808">Transferase</keyword>
<accession>A0A916X1G3</accession>
<keyword evidence="3" id="KW-1185">Reference proteome</keyword>
<proteinExistence type="predicted"/>
<comment type="caution">
    <text evidence="2">The sequence shown here is derived from an EMBL/GenBank/DDBJ whole genome shotgun (WGS) entry which is preliminary data.</text>
</comment>
<dbReference type="InterPro" id="IPR051043">
    <property type="entry name" value="Sulfatase_Mod_Factor_Kinase"/>
</dbReference>
<evidence type="ECO:0000313" key="2">
    <source>
        <dbReference type="EMBL" id="GGB56245.1"/>
    </source>
</evidence>
<sequence length="268" mass="29226">MDESRLGGFVDIPGGGFMMGVDPVFPEEGPPRKVLVSPFQLQAHEVTNSQFAAFVADTGYVTEAERNGGSARFSESDTPEVFLSWWSLDAGATWRTPDGAGSDLEGRALHPVVHVTLNDAKAYAEWAGGRIPTEVEWEYAASLGLFDPMDPESGVRAPDGGMRANIWTGFFPVFNSRRDGFDGTAPVGCFEPGLTGAYDMIGNVWEWTDTPFAQAVPRFTIKGGSYLCSEDYCRRYRAAARESLEVDFSTAHIGFRIVRSKEGTDEPG</sequence>